<feature type="domain" description="Aldehyde dehydrogenase" evidence="5">
    <location>
        <begin position="19"/>
        <end position="477"/>
    </location>
</feature>
<dbReference type="PROSITE" id="PS00070">
    <property type="entry name" value="ALDEHYDE_DEHYDR_CYS"/>
    <property type="match status" value="1"/>
</dbReference>
<dbReference type="InterPro" id="IPR016160">
    <property type="entry name" value="Ald_DH_CS_CYS"/>
</dbReference>
<accession>A0A5R9ACI5</accession>
<dbReference type="GO" id="GO:0016620">
    <property type="term" value="F:oxidoreductase activity, acting on the aldehyde or oxo group of donors, NAD or NADP as acceptor"/>
    <property type="evidence" value="ECO:0007669"/>
    <property type="project" value="InterPro"/>
</dbReference>
<evidence type="ECO:0000256" key="2">
    <source>
        <dbReference type="ARBA" id="ARBA00023002"/>
    </source>
</evidence>
<evidence type="ECO:0000256" key="1">
    <source>
        <dbReference type="ARBA" id="ARBA00009986"/>
    </source>
</evidence>
<dbReference type="SUPFAM" id="SSF53720">
    <property type="entry name" value="ALDH-like"/>
    <property type="match status" value="1"/>
</dbReference>
<dbReference type="InterPro" id="IPR016162">
    <property type="entry name" value="Ald_DH_N"/>
</dbReference>
<protein>
    <submittedName>
        <fullName evidence="6">NAD-dependent succinate-semialdehyde dehydrogenase</fullName>
    </submittedName>
</protein>
<dbReference type="RefSeq" id="WP_138213434.1">
    <property type="nucleotide sequence ID" value="NZ_VASG01000002.1"/>
</dbReference>
<dbReference type="EMBL" id="VASG01000002">
    <property type="protein sequence ID" value="TLP76489.1"/>
    <property type="molecule type" value="Genomic_DNA"/>
</dbReference>
<comment type="similarity">
    <text evidence="1 4">Belongs to the aldehyde dehydrogenase family.</text>
</comment>
<dbReference type="Pfam" id="PF00171">
    <property type="entry name" value="Aldedh"/>
    <property type="match status" value="1"/>
</dbReference>
<dbReference type="Gene3D" id="3.40.605.10">
    <property type="entry name" value="Aldehyde Dehydrogenase, Chain A, domain 1"/>
    <property type="match status" value="1"/>
</dbReference>
<evidence type="ECO:0000256" key="4">
    <source>
        <dbReference type="RuleBase" id="RU003345"/>
    </source>
</evidence>
<keyword evidence="2 4" id="KW-0560">Oxidoreductase</keyword>
<dbReference type="PROSITE" id="PS00687">
    <property type="entry name" value="ALDEHYDE_DEHYDR_GLU"/>
    <property type="match status" value="1"/>
</dbReference>
<dbReference type="AlphaFoldDB" id="A0A5R9ACI5"/>
<dbReference type="PANTHER" id="PTHR43353">
    <property type="entry name" value="SUCCINATE-SEMIALDEHYDE DEHYDROGENASE, MITOCHONDRIAL"/>
    <property type="match status" value="1"/>
</dbReference>
<proteinExistence type="inferred from homology"/>
<dbReference type="Proteomes" id="UP000307510">
    <property type="component" value="Unassembled WGS sequence"/>
</dbReference>
<organism evidence="6 7">
    <name type="scientific">Pseudomonas nitroreducens</name>
    <dbReference type="NCBI Taxonomy" id="46680"/>
    <lineage>
        <taxon>Bacteria</taxon>
        <taxon>Pseudomonadati</taxon>
        <taxon>Pseudomonadota</taxon>
        <taxon>Gammaproteobacteria</taxon>
        <taxon>Pseudomonadales</taxon>
        <taxon>Pseudomonadaceae</taxon>
        <taxon>Pseudomonas</taxon>
    </lineage>
</organism>
<sequence>MSFAHPLLFKSLCYVNGHWLHSASGTSIAVDNPATREAIGHVPLLDREQIVAAVDAAAAAFPAWRARTLDERGALLRRWAELIRQHREDLAQILSLEQGKPLAEALGEIDYAASFIPWFAEEARRLNGRNIPSHIPNAHLGTVVEPVGVAALLTPWNFPSAMITRKAAAALAAGCSVVVKPAHETPYSAFALAQLAEEAGFPAGVFNVVLGEPQMAMETLVGDSRVRAVSFTGSTRVGKLVLQAAAHDVKKVALELGGNAPFIVLPDADLEQAVQFALDAKFQTSGQDCCAANRILVARDLYEPFLQRFARAVRDLRVGPASDSRSQIGPLMHQGAFDVTCERVQDAIAQGARLLAGGEPHALGGWFHQPTVLADVTPPMRIWREENFAPIAGVSAYDDLDEAVRKANDTEYGLAAYLCGQRLDHIWPLMRRLEFAMVAVNGAKFTGHPIPFGGMKASGLGREGGSEGFEPFVETKYFALHHGAI</sequence>
<gene>
    <name evidence="6" type="ORF">FEA48_08830</name>
</gene>
<evidence type="ECO:0000259" key="5">
    <source>
        <dbReference type="Pfam" id="PF00171"/>
    </source>
</evidence>
<name>A0A5R9ACI5_PSENT</name>
<dbReference type="InterPro" id="IPR016163">
    <property type="entry name" value="Ald_DH_C"/>
</dbReference>
<comment type="caution">
    <text evidence="6">The sequence shown here is derived from an EMBL/GenBank/DDBJ whole genome shotgun (WGS) entry which is preliminary data.</text>
</comment>
<dbReference type="PANTHER" id="PTHR43353:SF5">
    <property type="entry name" value="SUCCINATE-SEMIALDEHYDE DEHYDROGENASE, MITOCHONDRIAL"/>
    <property type="match status" value="1"/>
</dbReference>
<dbReference type="Gene3D" id="3.40.309.10">
    <property type="entry name" value="Aldehyde Dehydrogenase, Chain A, domain 2"/>
    <property type="match status" value="1"/>
</dbReference>
<reference evidence="6 7" key="1">
    <citation type="submission" date="2019-05" db="EMBL/GenBank/DDBJ databases">
        <authorList>
            <person name="Moore K."/>
            <person name="O'Neill P."/>
            <person name="Farbos A."/>
            <person name="Studholme D.J."/>
        </authorList>
    </citation>
    <scope>NUCLEOTIDE SEQUENCE [LARGE SCALE GENOMIC DNA]</scope>
    <source>
        <strain evidence="6 7">DSM 9128</strain>
    </source>
</reference>
<dbReference type="InterPro" id="IPR015590">
    <property type="entry name" value="Aldehyde_DH_dom"/>
</dbReference>
<reference evidence="7" key="2">
    <citation type="submission" date="2019-06" db="EMBL/GenBank/DDBJ databases">
        <title>AzeR, a transcriptional regulator that responds to azelaic acid in Pseudomonas nitroreducens.</title>
        <authorList>
            <person name="Bez C."/>
            <person name="Javvadi S.G."/>
            <person name="Bertani I."/>
            <person name="Devescovi G."/>
            <person name="Studholme D.J."/>
            <person name="Geller A."/>
            <person name="Levy A."/>
            <person name="Venturi V."/>
        </authorList>
    </citation>
    <scope>NUCLEOTIDE SEQUENCE [LARGE SCALE GENOMIC DNA]</scope>
    <source>
        <strain evidence="7">DSM 9128</strain>
    </source>
</reference>
<dbReference type="InterPro" id="IPR029510">
    <property type="entry name" value="Ald_DH_CS_GLU"/>
</dbReference>
<evidence type="ECO:0000256" key="3">
    <source>
        <dbReference type="PROSITE-ProRule" id="PRU10007"/>
    </source>
</evidence>
<evidence type="ECO:0000313" key="6">
    <source>
        <dbReference type="EMBL" id="TLP76489.1"/>
    </source>
</evidence>
<evidence type="ECO:0000313" key="7">
    <source>
        <dbReference type="Proteomes" id="UP000307510"/>
    </source>
</evidence>
<dbReference type="CDD" id="cd07103">
    <property type="entry name" value="ALDH_F5_SSADH_GabD"/>
    <property type="match status" value="1"/>
</dbReference>
<feature type="active site" evidence="3">
    <location>
        <position position="255"/>
    </location>
</feature>
<dbReference type="FunFam" id="3.40.605.10:FF:000005">
    <property type="entry name" value="Succinate-semialdehyde dehydrogenase I"/>
    <property type="match status" value="1"/>
</dbReference>
<dbReference type="InterPro" id="IPR016161">
    <property type="entry name" value="Ald_DH/histidinol_DH"/>
</dbReference>
<dbReference type="InterPro" id="IPR050740">
    <property type="entry name" value="Aldehyde_DH_Superfamily"/>
</dbReference>